<organism evidence="1 2">
    <name type="scientific">Dyadobacter psychrotolerans</name>
    <dbReference type="NCBI Taxonomy" id="2541721"/>
    <lineage>
        <taxon>Bacteria</taxon>
        <taxon>Pseudomonadati</taxon>
        <taxon>Bacteroidota</taxon>
        <taxon>Cytophagia</taxon>
        <taxon>Cytophagales</taxon>
        <taxon>Spirosomataceae</taxon>
        <taxon>Dyadobacter</taxon>
    </lineage>
</organism>
<dbReference type="RefSeq" id="WP_131955666.1">
    <property type="nucleotide sequence ID" value="NZ_SMFL01000001.1"/>
</dbReference>
<accession>A0A4R5E0M5</accession>
<dbReference type="Proteomes" id="UP000294850">
    <property type="component" value="Unassembled WGS sequence"/>
</dbReference>
<protein>
    <submittedName>
        <fullName evidence="1">Uncharacterized protein</fullName>
    </submittedName>
</protein>
<evidence type="ECO:0000313" key="2">
    <source>
        <dbReference type="Proteomes" id="UP000294850"/>
    </source>
</evidence>
<sequence length="61" mass="6643">MRYLAAKIGSGDGEKAVVNNVSARLPISGFPKFLILLDKLYSQKHTLPLIALISQDKMISA</sequence>
<comment type="caution">
    <text evidence="1">The sequence shown here is derived from an EMBL/GenBank/DDBJ whole genome shotgun (WGS) entry which is preliminary data.</text>
</comment>
<gene>
    <name evidence="1" type="ORF">E0F88_00630</name>
</gene>
<name>A0A4R5E0M5_9BACT</name>
<keyword evidence="2" id="KW-1185">Reference proteome</keyword>
<dbReference type="EMBL" id="SMFL01000001">
    <property type="protein sequence ID" value="TDE18091.1"/>
    <property type="molecule type" value="Genomic_DNA"/>
</dbReference>
<proteinExistence type="predicted"/>
<evidence type="ECO:0000313" key="1">
    <source>
        <dbReference type="EMBL" id="TDE18091.1"/>
    </source>
</evidence>
<dbReference type="AlphaFoldDB" id="A0A4R5E0M5"/>
<reference evidence="1 2" key="1">
    <citation type="submission" date="2019-03" db="EMBL/GenBank/DDBJ databases">
        <title>Dyadobacter AR-3-6 sp. nov., isolated from arctic soil.</title>
        <authorList>
            <person name="Chaudhary D.K."/>
        </authorList>
    </citation>
    <scope>NUCLEOTIDE SEQUENCE [LARGE SCALE GENOMIC DNA]</scope>
    <source>
        <strain evidence="1 2">AR-3-6</strain>
    </source>
</reference>